<keyword evidence="2" id="KW-0560">Oxidoreductase</keyword>
<evidence type="ECO:0000256" key="2">
    <source>
        <dbReference type="ARBA" id="ARBA00023002"/>
    </source>
</evidence>
<keyword evidence="4" id="KW-1185">Reference proteome</keyword>
<dbReference type="PRINTS" id="PR00081">
    <property type="entry name" value="GDHRDH"/>
</dbReference>
<dbReference type="InterPro" id="IPR036291">
    <property type="entry name" value="NAD(P)-bd_dom_sf"/>
</dbReference>
<organism evidence="3 4">
    <name type="scientific">Sodaliphilus pleomorphus</name>
    <dbReference type="NCBI Taxonomy" id="2606626"/>
    <lineage>
        <taxon>Bacteria</taxon>
        <taxon>Pseudomonadati</taxon>
        <taxon>Bacteroidota</taxon>
        <taxon>Bacteroidia</taxon>
        <taxon>Bacteroidales</taxon>
        <taxon>Muribaculaceae</taxon>
        <taxon>Sodaliphilus</taxon>
    </lineage>
</organism>
<dbReference type="GO" id="GO:0016491">
    <property type="term" value="F:oxidoreductase activity"/>
    <property type="evidence" value="ECO:0007669"/>
    <property type="project" value="UniProtKB-KW"/>
</dbReference>
<dbReference type="EMBL" id="VULT01000009">
    <property type="protein sequence ID" value="MSS17466.1"/>
    <property type="molecule type" value="Genomic_DNA"/>
</dbReference>
<dbReference type="AlphaFoldDB" id="A0A6L5XE29"/>
<dbReference type="PANTHER" id="PTHR44196">
    <property type="entry name" value="DEHYDROGENASE/REDUCTASE SDR FAMILY MEMBER 7B"/>
    <property type="match status" value="1"/>
</dbReference>
<reference evidence="3 4" key="1">
    <citation type="submission" date="2019-08" db="EMBL/GenBank/DDBJ databases">
        <title>In-depth cultivation of the pig gut microbiome towards novel bacterial diversity and tailored functional studies.</title>
        <authorList>
            <person name="Wylensek D."/>
            <person name="Hitch T.C.A."/>
            <person name="Clavel T."/>
        </authorList>
    </citation>
    <scope>NUCLEOTIDE SEQUENCE [LARGE SCALE GENOMIC DNA]</scope>
    <source>
        <strain evidence="3 4">Oil-RF-744-WCA-WT-10</strain>
    </source>
</reference>
<dbReference type="GO" id="GO:0016020">
    <property type="term" value="C:membrane"/>
    <property type="evidence" value="ECO:0007669"/>
    <property type="project" value="TreeGrafter"/>
</dbReference>
<dbReference type="InterPro" id="IPR002347">
    <property type="entry name" value="SDR_fam"/>
</dbReference>
<name>A0A6L5XE29_9BACT</name>
<sequence length="243" mass="26874">MEKRAVIMGASSGLGFEISRLLLERGYHIGIAARRNDRLQALKHIAPGKVETACIDVTSPQAPAQLEELIARLGGIDLYMHVAGIGSQNMELQEHIELETVQTNAVGFVRMIGAAYRHMALHGGGHIAAISSIAGTKGLGPAPAYSATKALQSTYIEALDQQSRLRKLNITFTDIRPGFVHTDLLNDGRKYPMLMHCDSTAQLIVKAVTARRAVKVVDWRYRLVTCAWKLLPRWLWVRMPINQ</sequence>
<dbReference type="Gene3D" id="3.40.50.720">
    <property type="entry name" value="NAD(P)-binding Rossmann-like Domain"/>
    <property type="match status" value="1"/>
</dbReference>
<comment type="caution">
    <text evidence="3">The sequence shown here is derived from an EMBL/GenBank/DDBJ whole genome shotgun (WGS) entry which is preliminary data.</text>
</comment>
<dbReference type="SUPFAM" id="SSF51735">
    <property type="entry name" value="NAD(P)-binding Rossmann-fold domains"/>
    <property type="match status" value="1"/>
</dbReference>
<evidence type="ECO:0000313" key="4">
    <source>
        <dbReference type="Proteomes" id="UP000483362"/>
    </source>
</evidence>
<dbReference type="Proteomes" id="UP000483362">
    <property type="component" value="Unassembled WGS sequence"/>
</dbReference>
<dbReference type="Pfam" id="PF00106">
    <property type="entry name" value="adh_short"/>
    <property type="match status" value="1"/>
</dbReference>
<dbReference type="RefSeq" id="WP_154328692.1">
    <property type="nucleotide sequence ID" value="NZ_CP045696.1"/>
</dbReference>
<protein>
    <submittedName>
        <fullName evidence="3">SDR family NAD(P)-dependent oxidoreductase</fullName>
    </submittedName>
</protein>
<gene>
    <name evidence="3" type="ORF">FYJ29_06815</name>
</gene>
<dbReference type="PANTHER" id="PTHR44196:SF3">
    <property type="entry name" value="SHORT CHAIN DEHYDROGENASE FAMILY PROTEIN"/>
    <property type="match status" value="1"/>
</dbReference>
<comment type="similarity">
    <text evidence="1">Belongs to the short-chain dehydrogenases/reductases (SDR) family.</text>
</comment>
<evidence type="ECO:0000256" key="1">
    <source>
        <dbReference type="ARBA" id="ARBA00006484"/>
    </source>
</evidence>
<accession>A0A6L5XE29</accession>
<proteinExistence type="inferred from homology"/>
<evidence type="ECO:0000313" key="3">
    <source>
        <dbReference type="EMBL" id="MSS17466.1"/>
    </source>
</evidence>